<dbReference type="InterPro" id="IPR019629">
    <property type="entry name" value="Uncharacterised_HI1736/YgjV"/>
</dbReference>
<protein>
    <submittedName>
        <fullName evidence="2">YgjV family protein</fullName>
    </submittedName>
</protein>
<dbReference type="Proteomes" id="UP000325255">
    <property type="component" value="Unassembled WGS sequence"/>
</dbReference>
<feature type="transmembrane region" description="Helical" evidence="1">
    <location>
        <begin position="69"/>
        <end position="86"/>
    </location>
</feature>
<organism evidence="2 3">
    <name type="scientific">Rhodovastum atsumiense</name>
    <dbReference type="NCBI Taxonomy" id="504468"/>
    <lineage>
        <taxon>Bacteria</taxon>
        <taxon>Pseudomonadati</taxon>
        <taxon>Pseudomonadota</taxon>
        <taxon>Alphaproteobacteria</taxon>
        <taxon>Acetobacterales</taxon>
        <taxon>Acetobacteraceae</taxon>
        <taxon>Rhodovastum</taxon>
    </lineage>
</organism>
<evidence type="ECO:0000313" key="3">
    <source>
        <dbReference type="Proteomes" id="UP000325255"/>
    </source>
</evidence>
<name>A0A5M6IYE2_9PROT</name>
<dbReference type="EMBL" id="VWPK01000012">
    <property type="protein sequence ID" value="KAA5612385.1"/>
    <property type="molecule type" value="Genomic_DNA"/>
</dbReference>
<dbReference type="OrthoDB" id="7510952at2"/>
<proteinExistence type="predicted"/>
<comment type="caution">
    <text evidence="2">The sequence shown here is derived from an EMBL/GenBank/DDBJ whole genome shotgun (WGS) entry which is preliminary data.</text>
</comment>
<gene>
    <name evidence="2" type="ORF">F1189_09410</name>
</gene>
<dbReference type="AlphaFoldDB" id="A0A5M6IYE2"/>
<dbReference type="Pfam" id="PF10688">
    <property type="entry name" value="Imp-YgjV"/>
    <property type="match status" value="1"/>
</dbReference>
<feature type="transmembrane region" description="Helical" evidence="1">
    <location>
        <begin position="35"/>
        <end position="62"/>
    </location>
</feature>
<evidence type="ECO:0000256" key="1">
    <source>
        <dbReference type="SAM" id="Phobius"/>
    </source>
</evidence>
<evidence type="ECO:0000313" key="2">
    <source>
        <dbReference type="EMBL" id="KAA5612385.1"/>
    </source>
</evidence>
<keyword evidence="1" id="KW-0472">Membrane</keyword>
<sequence>MTDLSIARAHCGPRCSTTSSSVPEWPAPMHFLSDILPAILAGITPAAVAGALGVTANCLWPLLRTRKRILAVQVLSSCLFALHYGLLGAPTAAAMCATGATQGLAVSLLRKPLLRNLAVAATIVFSLVVTALTWSGLPSVLALGGLLMAACGRLQRDPQHLRLAFLGSEAFWTNHNLVVGSVWGLTADTMAVSMILIGLWRGMRERRRTALPAPVIPARAVAAGA</sequence>
<reference evidence="2 3" key="1">
    <citation type="submission" date="2019-09" db="EMBL/GenBank/DDBJ databases">
        <title>Genome sequence of Rhodovastum atsumiense, a diverse member of the Acetobacteraceae family of non-sulfur purple photosynthetic bacteria.</title>
        <authorList>
            <person name="Meyer T."/>
            <person name="Kyndt J."/>
        </authorList>
    </citation>
    <scope>NUCLEOTIDE SEQUENCE [LARGE SCALE GENOMIC DNA]</scope>
    <source>
        <strain evidence="2 3">DSM 21279</strain>
    </source>
</reference>
<keyword evidence="3" id="KW-1185">Reference proteome</keyword>
<accession>A0A5M6IYE2</accession>
<keyword evidence="1" id="KW-0812">Transmembrane</keyword>
<keyword evidence="1" id="KW-1133">Transmembrane helix</keyword>
<feature type="transmembrane region" description="Helical" evidence="1">
    <location>
        <begin position="92"/>
        <end position="109"/>
    </location>
</feature>
<feature type="transmembrane region" description="Helical" evidence="1">
    <location>
        <begin position="177"/>
        <end position="200"/>
    </location>
</feature>
<feature type="transmembrane region" description="Helical" evidence="1">
    <location>
        <begin position="116"/>
        <end position="137"/>
    </location>
</feature>